<accession>A0A1T4MP55</accession>
<dbReference type="Pfam" id="PF16499">
    <property type="entry name" value="Melibiase_2"/>
    <property type="match status" value="2"/>
</dbReference>
<evidence type="ECO:0000313" key="7">
    <source>
        <dbReference type="EMBL" id="SJZ68596.1"/>
    </source>
</evidence>
<evidence type="ECO:0000313" key="8">
    <source>
        <dbReference type="Proteomes" id="UP000190657"/>
    </source>
</evidence>
<dbReference type="AlphaFoldDB" id="A0A1T4MP55"/>
<proteinExistence type="inferred from homology"/>
<keyword evidence="3 5" id="KW-0378">Hydrolase</keyword>
<dbReference type="Gene3D" id="2.60.120.260">
    <property type="entry name" value="Galactose-binding domain-like"/>
    <property type="match status" value="1"/>
</dbReference>
<evidence type="ECO:0000259" key="6">
    <source>
        <dbReference type="Pfam" id="PF17801"/>
    </source>
</evidence>
<dbReference type="Gene3D" id="2.60.40.1180">
    <property type="entry name" value="Golgi alpha-mannosidase II"/>
    <property type="match status" value="1"/>
</dbReference>
<dbReference type="Pfam" id="PF17801">
    <property type="entry name" value="Melibiase_C"/>
    <property type="match status" value="1"/>
</dbReference>
<protein>
    <recommendedName>
        <fullName evidence="5">Alpha-galactosidase</fullName>
        <ecNumber evidence="5">3.2.1.22</ecNumber>
    </recommendedName>
    <alternativeName>
        <fullName evidence="5">Melibiase</fullName>
    </alternativeName>
</protein>
<dbReference type="STRING" id="290054.SAMN02745114_01321"/>
<keyword evidence="5" id="KW-1015">Disulfide bond</keyword>
<dbReference type="PANTHER" id="PTHR11452">
    <property type="entry name" value="ALPHA-GALACTOSIDASE/ALPHA-N-ACETYLGALACTOSAMINIDASE"/>
    <property type="match status" value="1"/>
</dbReference>
<comment type="catalytic activity">
    <reaction evidence="5">
        <text>Hydrolysis of terminal, non-reducing alpha-D-galactose residues in alpha-D-galactosides, including galactose oligosaccharides, galactomannans and galactolipids.</text>
        <dbReference type="EC" id="3.2.1.22"/>
    </reaction>
</comment>
<dbReference type="Gene3D" id="3.20.20.70">
    <property type="entry name" value="Aldolase class I"/>
    <property type="match status" value="2"/>
</dbReference>
<keyword evidence="2" id="KW-0732">Signal</keyword>
<dbReference type="InterPro" id="IPR013785">
    <property type="entry name" value="Aldolase_TIM"/>
</dbReference>
<reference evidence="7 8" key="1">
    <citation type="submission" date="2017-02" db="EMBL/GenBank/DDBJ databases">
        <authorList>
            <person name="Peterson S.W."/>
        </authorList>
    </citation>
    <scope>NUCLEOTIDE SEQUENCE [LARGE SCALE GENOMIC DNA]</scope>
    <source>
        <strain evidence="7 8">ATCC 51222</strain>
    </source>
</reference>
<keyword evidence="4 5" id="KW-0326">Glycosidase</keyword>
<dbReference type="InterPro" id="IPR041233">
    <property type="entry name" value="Melibiase_C"/>
</dbReference>
<organism evidence="7 8">
    <name type="scientific">Eubacterium coprostanoligenes</name>
    <dbReference type="NCBI Taxonomy" id="290054"/>
    <lineage>
        <taxon>Bacteria</taxon>
        <taxon>Bacillati</taxon>
        <taxon>Bacillota</taxon>
        <taxon>Clostridia</taxon>
        <taxon>Eubacteriales</taxon>
        <taxon>Eubacteriaceae</taxon>
        <taxon>Eubacterium</taxon>
    </lineage>
</organism>
<dbReference type="InterPro" id="IPR002241">
    <property type="entry name" value="Glyco_hydro_27"/>
</dbReference>
<evidence type="ECO:0000256" key="3">
    <source>
        <dbReference type="ARBA" id="ARBA00022801"/>
    </source>
</evidence>
<dbReference type="CDD" id="cd14792">
    <property type="entry name" value="GH27"/>
    <property type="match status" value="1"/>
</dbReference>
<dbReference type="GO" id="GO:0004557">
    <property type="term" value="F:alpha-galactosidase activity"/>
    <property type="evidence" value="ECO:0007669"/>
    <property type="project" value="UniProtKB-EC"/>
</dbReference>
<dbReference type="PRINTS" id="PR00740">
    <property type="entry name" value="GLHYDRLASE27"/>
</dbReference>
<gene>
    <name evidence="7" type="ORF">SAMN02745114_01321</name>
</gene>
<evidence type="ECO:0000256" key="4">
    <source>
        <dbReference type="ARBA" id="ARBA00023295"/>
    </source>
</evidence>
<dbReference type="InterPro" id="IPR017853">
    <property type="entry name" value="GH"/>
</dbReference>
<evidence type="ECO:0000256" key="2">
    <source>
        <dbReference type="ARBA" id="ARBA00022729"/>
    </source>
</evidence>
<evidence type="ECO:0000256" key="1">
    <source>
        <dbReference type="ARBA" id="ARBA00009743"/>
    </source>
</evidence>
<sequence>MIFLIILIVLLAVAVVGFFTWFFSTKADGNCPLCALKAFPPSKVTIDYKKDEDYHGGSKTPIMGWSSWNTLRNHIDEDTILNMGKAMVDTGLADAGYKYINIDDCWQSSMRDENGMLQGDLETFPSGMAELGRKINHLGLKMGLYTSNGTLTCEDLPASLGNEEIDAKTFASWGAEFFKYDFCHHEYISGKTPIIEYIGISRKGERESIKLTPDRAKYFGRAKKITVKELPTKKGIAFLNHGAGKAQFKVDISQSGEYVFTIHFKKLASKKETYLQIDVNGNINEVFFPPSVAFTPDARLQTVIKLSAGENIITLQNPVVTRADSSYIQYRRMGKALEDASHAWSMYSGEPQRPITYSICEWGTNRPWAWGAKAGNMWRTTHDIMPKWFSIVWIYNRTVNMYKSASPGHINDPDMLEVGNGKLTIEENRAHFTLWCMMAAPLVLGNDLRELQNGSKKSDAILKIVTNENLIRVDQDSLVKPAKRIARKGTIDILARPLSNGDIALCFFNMGRSKKEIEFDLASLKDEKYLNISRIGKAQIKNLWSEEIFHSDTIKTSVASHDVKVFRISNL</sequence>
<evidence type="ECO:0000256" key="5">
    <source>
        <dbReference type="RuleBase" id="RU361168"/>
    </source>
</evidence>
<name>A0A1T4MP55_9FIRM</name>
<dbReference type="PROSITE" id="PS00512">
    <property type="entry name" value="ALPHA_GALACTOSIDASE"/>
    <property type="match status" value="1"/>
</dbReference>
<keyword evidence="8" id="KW-1185">Reference proteome</keyword>
<dbReference type="Proteomes" id="UP000190657">
    <property type="component" value="Unassembled WGS sequence"/>
</dbReference>
<dbReference type="EMBL" id="FUWW01000014">
    <property type="protein sequence ID" value="SJZ68596.1"/>
    <property type="molecule type" value="Genomic_DNA"/>
</dbReference>
<feature type="domain" description="Alpha galactosidase C-terminal" evidence="6">
    <location>
        <begin position="489"/>
        <end position="568"/>
    </location>
</feature>
<dbReference type="PANTHER" id="PTHR11452:SF75">
    <property type="entry name" value="ALPHA-GALACTOSIDASE MEL1"/>
    <property type="match status" value="1"/>
</dbReference>
<dbReference type="OrthoDB" id="9807519at2"/>
<dbReference type="SUPFAM" id="SSF51445">
    <property type="entry name" value="(Trans)glycosidases"/>
    <property type="match status" value="1"/>
</dbReference>
<comment type="similarity">
    <text evidence="1 5">Belongs to the glycosyl hydrolase 27 family.</text>
</comment>
<dbReference type="InterPro" id="IPR000111">
    <property type="entry name" value="Glyco_hydro_27/36_CS"/>
</dbReference>
<dbReference type="InterPro" id="IPR013780">
    <property type="entry name" value="Glyco_hydro_b"/>
</dbReference>
<dbReference type="GO" id="GO:0005975">
    <property type="term" value="P:carbohydrate metabolic process"/>
    <property type="evidence" value="ECO:0007669"/>
    <property type="project" value="InterPro"/>
</dbReference>
<dbReference type="EC" id="3.2.1.22" evidence="5"/>
<dbReference type="SUPFAM" id="SSF51011">
    <property type="entry name" value="Glycosyl hydrolase domain"/>
    <property type="match status" value="1"/>
</dbReference>
<dbReference type="RefSeq" id="WP_078768789.1">
    <property type="nucleotide sequence ID" value="NZ_FUWW01000014.1"/>
</dbReference>